<dbReference type="InterPro" id="IPR051157">
    <property type="entry name" value="PDH/Transketolase"/>
</dbReference>
<dbReference type="InterPro" id="IPR005475">
    <property type="entry name" value="Transketolase-like_Pyr-bd"/>
</dbReference>
<dbReference type="KEGG" id="dsa:Desal_0558"/>
<protein>
    <submittedName>
        <fullName evidence="5">Transketolase domain protein</fullName>
    </submittedName>
</protein>
<dbReference type="Gene3D" id="3.40.50.920">
    <property type="match status" value="1"/>
</dbReference>
<dbReference type="FunFam" id="3.40.50.970:FF:000129">
    <property type="entry name" value="Transketolase"/>
    <property type="match status" value="1"/>
</dbReference>
<dbReference type="CDD" id="cd07033">
    <property type="entry name" value="TPP_PYR_DXS_TK_like"/>
    <property type="match status" value="1"/>
</dbReference>
<dbReference type="SUPFAM" id="SSF52518">
    <property type="entry name" value="Thiamin diphosphate-binding fold (THDP-binding)"/>
    <property type="match status" value="1"/>
</dbReference>
<dbReference type="PANTHER" id="PTHR43825:SF5">
    <property type="entry name" value="HYPOTHETICAL TRANSKETOLASE FAMILY PROTEIN"/>
    <property type="match status" value="1"/>
</dbReference>
<proteinExistence type="inferred from homology"/>
<dbReference type="InterPro" id="IPR029061">
    <property type="entry name" value="THDP-binding"/>
</dbReference>
<evidence type="ECO:0000256" key="1">
    <source>
        <dbReference type="ARBA" id="ARBA00001964"/>
    </source>
</evidence>
<dbReference type="InterPro" id="IPR009014">
    <property type="entry name" value="Transketo_C/PFOR_II"/>
</dbReference>
<comment type="cofactor">
    <cofactor evidence="1">
        <name>thiamine diphosphate</name>
        <dbReference type="ChEBI" id="CHEBI:58937"/>
    </cofactor>
</comment>
<dbReference type="InterPro" id="IPR033248">
    <property type="entry name" value="Transketolase_C"/>
</dbReference>
<dbReference type="OrthoDB" id="9803371at2"/>
<dbReference type="eggNOG" id="COG3958">
    <property type="taxonomic scope" value="Bacteria"/>
</dbReference>
<evidence type="ECO:0000259" key="4">
    <source>
        <dbReference type="SMART" id="SM00861"/>
    </source>
</evidence>
<evidence type="ECO:0000256" key="2">
    <source>
        <dbReference type="ARBA" id="ARBA00007131"/>
    </source>
</evidence>
<dbReference type="Gene3D" id="3.40.50.970">
    <property type="match status" value="1"/>
</dbReference>
<dbReference type="SMART" id="SM00861">
    <property type="entry name" value="Transket_pyr"/>
    <property type="match status" value="1"/>
</dbReference>
<dbReference type="Pfam" id="PF02780">
    <property type="entry name" value="Transketolase_C"/>
    <property type="match status" value="1"/>
</dbReference>
<feature type="domain" description="Transketolase-like pyrimidine-binding" evidence="4">
    <location>
        <begin position="1"/>
        <end position="163"/>
    </location>
</feature>
<name>C6BXR7_MARSD</name>
<reference evidence="5 6" key="1">
    <citation type="submission" date="2009-06" db="EMBL/GenBank/DDBJ databases">
        <title>Complete sequence of Desulfovibrio salexigens DSM 2638.</title>
        <authorList>
            <consortium name="US DOE Joint Genome Institute"/>
            <person name="Lucas S."/>
            <person name="Copeland A."/>
            <person name="Lapidus A."/>
            <person name="Glavina del Rio T."/>
            <person name="Tice H."/>
            <person name="Bruce D."/>
            <person name="Goodwin L."/>
            <person name="Pitluck S."/>
            <person name="Munk A.C."/>
            <person name="Brettin T."/>
            <person name="Detter J.C."/>
            <person name="Han C."/>
            <person name="Tapia R."/>
            <person name="Larimer F."/>
            <person name="Land M."/>
            <person name="Hauser L."/>
            <person name="Kyrpides N."/>
            <person name="Anderson I."/>
            <person name="Wall J.D."/>
            <person name="Arkin A.P."/>
            <person name="Dehal P."/>
            <person name="Chivian D."/>
            <person name="Giles B."/>
            <person name="Hazen T.C."/>
        </authorList>
    </citation>
    <scope>NUCLEOTIDE SEQUENCE [LARGE SCALE GENOMIC DNA]</scope>
    <source>
        <strain evidence="6">ATCC 14822 / DSM 2638 / NCIMB 8403 / VKM B-1763</strain>
    </source>
</reference>
<dbReference type="RefSeq" id="WP_015850444.1">
    <property type="nucleotide sequence ID" value="NC_012881.1"/>
</dbReference>
<dbReference type="EMBL" id="CP001649">
    <property type="protein sequence ID" value="ACS78625.1"/>
    <property type="molecule type" value="Genomic_DNA"/>
</dbReference>
<dbReference type="Proteomes" id="UP000002601">
    <property type="component" value="Chromosome"/>
</dbReference>
<keyword evidence="3" id="KW-0786">Thiamine pyrophosphate</keyword>
<dbReference type="PANTHER" id="PTHR43825">
    <property type="entry name" value="PYRUVATE DEHYDROGENASE E1 COMPONENT"/>
    <property type="match status" value="1"/>
</dbReference>
<evidence type="ECO:0000313" key="5">
    <source>
        <dbReference type="EMBL" id="ACS78625.1"/>
    </source>
</evidence>
<sequence length="306" mass="33606">MRKACLEQVYQLAKKDERVVFVGSDLGAGTLSHFQEEMPERFFMEGIAEAHAVGMACGMAHEGKVVYVNTIQSFLTRRCYEQLLLDACLHNLNVRFIGNGGGLVYAPLGTTHWATEDISILRVMPNLTVLSPADAEEMDRLMPHTLNHQGPIFIRLAKGYDPIVTEEDSFKIGKAYPYREGGDMLLIGCGVMLGIMKQAGELLEKAGIEASILHLPTIKPLDTEAIISRARKTRAVITVEENTTLGGLGSAIAEILAEACLPNPLRMKRIGLPDSFSENYGSQLQHFAHNGLTAENIVNEARKLLT</sequence>
<evidence type="ECO:0000256" key="3">
    <source>
        <dbReference type="ARBA" id="ARBA00023052"/>
    </source>
</evidence>
<dbReference type="Pfam" id="PF02779">
    <property type="entry name" value="Transket_pyr"/>
    <property type="match status" value="1"/>
</dbReference>
<keyword evidence="6" id="KW-1185">Reference proteome</keyword>
<comment type="similarity">
    <text evidence="2">Belongs to the transketolase family.</text>
</comment>
<dbReference type="STRING" id="526222.Desal_0558"/>
<dbReference type="AlphaFoldDB" id="C6BXR7"/>
<dbReference type="HOGENOM" id="CLU_009227_1_1_7"/>
<gene>
    <name evidence="5" type="ordered locus">Desal_0558</name>
</gene>
<dbReference type="SUPFAM" id="SSF52922">
    <property type="entry name" value="TK C-terminal domain-like"/>
    <property type="match status" value="1"/>
</dbReference>
<organism evidence="5 6">
    <name type="scientific">Maridesulfovibrio salexigens (strain ATCC 14822 / DSM 2638 / NCIMB 8403 / VKM B-1763)</name>
    <name type="common">Desulfovibrio salexigens</name>
    <dbReference type="NCBI Taxonomy" id="526222"/>
    <lineage>
        <taxon>Bacteria</taxon>
        <taxon>Pseudomonadati</taxon>
        <taxon>Thermodesulfobacteriota</taxon>
        <taxon>Desulfovibrionia</taxon>
        <taxon>Desulfovibrionales</taxon>
        <taxon>Desulfovibrionaceae</taxon>
        <taxon>Maridesulfovibrio</taxon>
    </lineage>
</organism>
<evidence type="ECO:0000313" key="6">
    <source>
        <dbReference type="Proteomes" id="UP000002601"/>
    </source>
</evidence>
<accession>C6BXR7</accession>